<protein>
    <submittedName>
        <fullName evidence="3">D123-domain-containing protein</fullName>
    </submittedName>
</protein>
<organism evidence="3 4">
    <name type="scientific">Piromyces finnis</name>
    <dbReference type="NCBI Taxonomy" id="1754191"/>
    <lineage>
        <taxon>Eukaryota</taxon>
        <taxon>Fungi</taxon>
        <taxon>Fungi incertae sedis</taxon>
        <taxon>Chytridiomycota</taxon>
        <taxon>Chytridiomycota incertae sedis</taxon>
        <taxon>Neocallimastigomycetes</taxon>
        <taxon>Neocallimastigales</taxon>
        <taxon>Neocallimastigaceae</taxon>
        <taxon>Piromyces</taxon>
    </lineage>
</organism>
<dbReference type="GO" id="GO:0005737">
    <property type="term" value="C:cytoplasm"/>
    <property type="evidence" value="ECO:0007669"/>
    <property type="project" value="TreeGrafter"/>
</dbReference>
<dbReference type="AlphaFoldDB" id="A0A1Y1V8S3"/>
<dbReference type="PANTHER" id="PTHR15323">
    <property type="entry name" value="D123 PROTEIN"/>
    <property type="match status" value="1"/>
</dbReference>
<dbReference type="Proteomes" id="UP000193719">
    <property type="component" value="Unassembled WGS sequence"/>
</dbReference>
<name>A0A1Y1V8S3_9FUNG</name>
<dbReference type="EMBL" id="MCFH01000022">
    <property type="protein sequence ID" value="ORX49946.1"/>
    <property type="molecule type" value="Genomic_DNA"/>
</dbReference>
<proteinExistence type="inferred from homology"/>
<dbReference type="PANTHER" id="PTHR15323:SF6">
    <property type="entry name" value="CELL DIVISION CYCLE PROTEIN 123 HOMOLOG"/>
    <property type="match status" value="1"/>
</dbReference>
<evidence type="ECO:0000313" key="4">
    <source>
        <dbReference type="Proteomes" id="UP000193719"/>
    </source>
</evidence>
<keyword evidence="4" id="KW-1185">Reference proteome</keyword>
<dbReference type="STRING" id="1754191.A0A1Y1V8S3"/>
<feature type="region of interest" description="Disordered" evidence="2">
    <location>
        <begin position="388"/>
        <end position="409"/>
    </location>
</feature>
<reference evidence="3 4" key="1">
    <citation type="submission" date="2016-08" db="EMBL/GenBank/DDBJ databases">
        <title>Genomes of anaerobic fungi encode conserved fungal cellulosomes for biomass hydrolysis.</title>
        <authorList>
            <consortium name="DOE Joint Genome Institute"/>
            <person name="Haitjema C.H."/>
            <person name="Gilmore S.P."/>
            <person name="Henske J.K."/>
            <person name="Solomon K.V."/>
            <person name="De Groot R."/>
            <person name="Kuo A."/>
            <person name="Mondo S.J."/>
            <person name="Salamov A.A."/>
            <person name="Labutti K."/>
            <person name="Zhao Z."/>
            <person name="Chiniquy J."/>
            <person name="Barry K."/>
            <person name="Brewer H.M."/>
            <person name="Purvine S.O."/>
            <person name="Wright A.T."/>
            <person name="Boxma B."/>
            <person name="Van Alen T."/>
            <person name="Hackstein J.H."/>
            <person name="Baker S.E."/>
            <person name="Grigoriev I.V."/>
            <person name="O'Malley M.A."/>
        </authorList>
    </citation>
    <scope>NUCLEOTIDE SEQUENCE [LARGE SCALE GENOMIC DNA]</scope>
    <source>
        <strain evidence="4">finn</strain>
    </source>
</reference>
<dbReference type="GO" id="GO:0005524">
    <property type="term" value="F:ATP binding"/>
    <property type="evidence" value="ECO:0007669"/>
    <property type="project" value="EnsemblFungi"/>
</dbReference>
<gene>
    <name evidence="3" type="ORF">BCR36DRAFT_327305</name>
</gene>
<dbReference type="GO" id="GO:0000287">
    <property type="term" value="F:magnesium ion binding"/>
    <property type="evidence" value="ECO:0007669"/>
    <property type="project" value="EnsemblFungi"/>
</dbReference>
<feature type="region of interest" description="Disordered" evidence="2">
    <location>
        <begin position="187"/>
        <end position="210"/>
    </location>
</feature>
<evidence type="ECO:0000256" key="1">
    <source>
        <dbReference type="ARBA" id="ARBA00011047"/>
    </source>
</evidence>
<dbReference type="Pfam" id="PF07065">
    <property type="entry name" value="D123"/>
    <property type="match status" value="1"/>
</dbReference>
<reference evidence="3 4" key="2">
    <citation type="submission" date="2016-08" db="EMBL/GenBank/DDBJ databases">
        <title>Pervasive Adenine N6-methylation of Active Genes in Fungi.</title>
        <authorList>
            <consortium name="DOE Joint Genome Institute"/>
            <person name="Mondo S.J."/>
            <person name="Dannebaum R.O."/>
            <person name="Kuo R.C."/>
            <person name="Labutti K."/>
            <person name="Haridas S."/>
            <person name="Kuo A."/>
            <person name="Salamov A."/>
            <person name="Ahrendt S.R."/>
            <person name="Lipzen A."/>
            <person name="Sullivan W."/>
            <person name="Andreopoulos W.B."/>
            <person name="Clum A."/>
            <person name="Lindquist E."/>
            <person name="Daum C."/>
            <person name="Ramamoorthy G.K."/>
            <person name="Gryganskyi A."/>
            <person name="Culley D."/>
            <person name="Magnuson J.K."/>
            <person name="James T.Y."/>
            <person name="O'Malley M.A."/>
            <person name="Stajich J.E."/>
            <person name="Spatafora J.W."/>
            <person name="Visel A."/>
            <person name="Grigoriev I.V."/>
        </authorList>
    </citation>
    <scope>NUCLEOTIDE SEQUENCE [LARGE SCALE GENOMIC DNA]</scope>
    <source>
        <strain evidence="4">finn</strain>
    </source>
</reference>
<accession>A0A1Y1V8S3</accession>
<evidence type="ECO:0000256" key="2">
    <source>
        <dbReference type="SAM" id="MobiDB-lite"/>
    </source>
</evidence>
<dbReference type="InterPro" id="IPR009772">
    <property type="entry name" value="CDC123"/>
</dbReference>
<sequence length="409" mass="48270">MPTIEDKEKQKLNENINQEEEFNFNCTISQVDNCDFSKWYPKYKKISLKSRIIPLEEEFINYLNEDGIYLPFNDDGQPQKFYHAEKDIYEIDSDWSSDEYEDEDEDDNINKIPSFPLLEKQINEVIEEFNGNVFPKLNWSAPKDAAWISISQSLKCTNPSEIFLLLKSSDFINHDISHAYKNCSDYKESSENNKEENKNNKDKNNEDSLESKTITRPKTFCLVLRKWYDLLPSMEFRCFVRDNKLVAISQRDYVTYYDFLTDIKDELEDIILDFFEDYIQGTFDDSSYVFDVYINKKNKRIFLLDFNPFSITTDSLLFKWPELLKLEEMEFRLVESEAHAKETSHGGINPIYSTNSVPQELIDFGEGKTLLEFTETFAKQLQQMSIDYDSSDNEKEEKVKNKPTNSFPN</sequence>
<comment type="caution">
    <text evidence="3">The sequence shown here is derived from an EMBL/GenBank/DDBJ whole genome shotgun (WGS) entry which is preliminary data.</text>
</comment>
<dbReference type="OrthoDB" id="360540at2759"/>
<comment type="similarity">
    <text evidence="1">Belongs to the CDC123 family.</text>
</comment>
<evidence type="ECO:0000313" key="3">
    <source>
        <dbReference type="EMBL" id="ORX49946.1"/>
    </source>
</evidence>